<dbReference type="EMBL" id="MT886700">
    <property type="protein sequence ID" value="QNL29179.1"/>
    <property type="molecule type" value="Genomic_DNA"/>
</dbReference>
<evidence type="ECO:0000256" key="1">
    <source>
        <dbReference type="SAM" id="MobiDB-lite"/>
    </source>
</evidence>
<organism evidence="2 4">
    <name type="scientific">Muromegalovirus G4</name>
    <dbReference type="NCBI Taxonomy" id="524650"/>
    <lineage>
        <taxon>Viruses</taxon>
        <taxon>Duplodnaviria</taxon>
        <taxon>Heunggongvirae</taxon>
        <taxon>Peploviricota</taxon>
        <taxon>Herviviricetes</taxon>
        <taxon>Herpesvirales</taxon>
        <taxon>Orthoherpesviridae</taxon>
        <taxon>Betaherpesvirinae</taxon>
        <taxon>Muromegalovirus</taxon>
        <taxon>Muromegalovirus muridbeta1</taxon>
        <taxon>Murid herpesvirus 1</taxon>
    </lineage>
</organism>
<dbReference type="Proteomes" id="UP000104165">
    <property type="component" value="Segment"/>
</dbReference>
<sequence length="77" mass="8307">MKAPRTPSLLLLSERLLLRRLCRCLPFPPSVRVSSAAGGLRERGSAPGRGCPDRPNVRSVAPTPREADAVSIERANC</sequence>
<evidence type="ECO:0000313" key="2">
    <source>
        <dbReference type="EMBL" id="QLF98949.1"/>
    </source>
</evidence>
<proteinExistence type="predicted"/>
<feature type="region of interest" description="Disordered" evidence="1">
    <location>
        <begin position="34"/>
        <end position="77"/>
    </location>
</feature>
<reference evidence="3" key="2">
    <citation type="submission" date="2020-08" db="EMBL/GenBank/DDBJ databases">
        <title>Repair of an attenuated low passage murine cytomegalovirus bacterial artificial chromosome identifies a novel spiced gene essential for salivary gland tropism.</title>
        <authorList>
            <person name="Redwood A.J."/>
            <person name="Masters L.L."/>
            <person name="Chan B."/>
            <person name="Leary S."/>
            <person name="Forbes C."/>
            <person name="Jonjic S."/>
            <person name="Juranic Lisnic V."/>
            <person name="Lisnic B."/>
            <person name="Smith L.M."/>
        </authorList>
    </citation>
    <scope>NUCLEOTIDE SEQUENCE</scope>
</reference>
<evidence type="ECO:0000313" key="3">
    <source>
        <dbReference type="EMBL" id="QNL29179.1"/>
    </source>
</evidence>
<accession>A0A7D5KDW3</accession>
<dbReference type="EMBL" id="EU579859">
    <property type="protein sequence ID" value="QLF98949.1"/>
    <property type="molecule type" value="Genomic_DNA"/>
</dbReference>
<gene>
    <name evidence="2" type="primary">m33.1</name>
</gene>
<protein>
    <submittedName>
        <fullName evidence="2">M33.1</fullName>
    </submittedName>
</protein>
<reference evidence="2 4" key="1">
    <citation type="journal article" date="2008" name="J. Virol.">
        <title>Laboratory strains of murine cytomegalovirus are genetically similar to but phenotypically distinct from wild strains of virus.</title>
        <authorList>
            <person name="Smith L.M."/>
            <person name="McWhorter A.R."/>
            <person name="Masters L.L."/>
            <person name="Shellam G.R."/>
            <person name="Redwood A.J."/>
        </authorList>
    </citation>
    <scope>NUCLEOTIDE SEQUENCE [LARGE SCALE GENOMIC DNA]</scope>
    <source>
        <strain evidence="2">G4</strain>
    </source>
</reference>
<name>A0A7D5KDW3_MUHV1</name>
<evidence type="ECO:0000313" key="4">
    <source>
        <dbReference type="Proteomes" id="UP000104165"/>
    </source>
</evidence>